<keyword evidence="1" id="KW-0175">Coiled coil</keyword>
<dbReference type="AlphaFoldDB" id="A0A170PEX0"/>
<evidence type="ECO:0000256" key="1">
    <source>
        <dbReference type="SAM" id="Coils"/>
    </source>
</evidence>
<dbReference type="RefSeq" id="WP_095042396.1">
    <property type="nucleotide sequence ID" value="NZ_LN890655.1"/>
</dbReference>
<evidence type="ECO:0000313" key="5">
    <source>
        <dbReference type="Proteomes" id="UP000215027"/>
    </source>
</evidence>
<protein>
    <submittedName>
        <fullName evidence="4">Uncharacterized protein</fullName>
    </submittedName>
</protein>
<keyword evidence="5" id="KW-1185">Reference proteome</keyword>
<feature type="region of interest" description="Disordered" evidence="2">
    <location>
        <begin position="374"/>
        <end position="446"/>
    </location>
</feature>
<feature type="transmembrane region" description="Helical" evidence="3">
    <location>
        <begin position="24"/>
        <end position="45"/>
    </location>
</feature>
<gene>
    <name evidence="4" type="ORF">CFX0092_A0949</name>
</gene>
<dbReference type="Proteomes" id="UP000215027">
    <property type="component" value="Chromosome I"/>
</dbReference>
<evidence type="ECO:0000313" key="4">
    <source>
        <dbReference type="EMBL" id="CUS02827.2"/>
    </source>
</evidence>
<feature type="coiled-coil region" evidence="1">
    <location>
        <begin position="227"/>
        <end position="254"/>
    </location>
</feature>
<proteinExistence type="predicted"/>
<dbReference type="KEGG" id="pbf:CFX0092_A0949"/>
<name>A0A170PEX0_9CHLR</name>
<keyword evidence="3" id="KW-0812">Transmembrane</keyword>
<reference evidence="4" key="1">
    <citation type="submission" date="2016-01" db="EMBL/GenBank/DDBJ databases">
        <authorList>
            <person name="Mcilroy J.S."/>
            <person name="Karst M S."/>
            <person name="Albertsen M."/>
        </authorList>
    </citation>
    <scope>NUCLEOTIDE SEQUENCE</scope>
    <source>
        <strain evidence="4">Cfx-K</strain>
    </source>
</reference>
<dbReference type="EMBL" id="LN890655">
    <property type="protein sequence ID" value="CUS02827.2"/>
    <property type="molecule type" value="Genomic_DNA"/>
</dbReference>
<organism evidence="4 5">
    <name type="scientific">Candidatus Promineifilum breve</name>
    <dbReference type="NCBI Taxonomy" id="1806508"/>
    <lineage>
        <taxon>Bacteria</taxon>
        <taxon>Bacillati</taxon>
        <taxon>Chloroflexota</taxon>
        <taxon>Ardenticatenia</taxon>
        <taxon>Candidatus Promineifilales</taxon>
        <taxon>Candidatus Promineifilaceae</taxon>
        <taxon>Candidatus Promineifilum</taxon>
    </lineage>
</organism>
<accession>A0A170PEX0</accession>
<evidence type="ECO:0000256" key="2">
    <source>
        <dbReference type="SAM" id="MobiDB-lite"/>
    </source>
</evidence>
<keyword evidence="3" id="KW-0472">Membrane</keyword>
<evidence type="ECO:0000256" key="3">
    <source>
        <dbReference type="SAM" id="Phobius"/>
    </source>
</evidence>
<sequence>MTGGYDDLLAYLRRWDGRRRRAELLAALPRGLAVGLALGLAVALLSRARPWLTRGETMQVTALLLLVATATAALLVLLRRRTPAEQARFADRQFGLRERMVAAVEIHAGTLDADAAVAARQLQDALNAAAGVNAERQLPLSSRWRDWLPGAAALALLAVALWLPNPQEAILRQQRAVAAEVAQQAANLEALAEEIAADETLTPEQQAALQQPLDAALAALAEPDISRESAVAALSAAETELRRLDQQFDGANLSQALAQAGLGGDGASGLAQALQAGDAARGGAAAAELAGELGGMDAATRTDLAAELAAAAEALAATDEALAESLAAAADALNEGDTATASAALNEAAAALNERAAVAQQAATAADRLDSARQAVAQAGESGTTAGMAQGEASGDQSGGAGDATTGGAGGEDDGGGSAAGEGATGGEGTANGGPSPGGGHVESVYVPPSAELGEEGQAMELEVQCLGDPSTCGPVGGQSPSPLPSAAGAGGQVPYDQVLGDYRAAAFESLAAGDIPLRLQGIIRDYFAALEP</sequence>
<feature type="transmembrane region" description="Helical" evidence="3">
    <location>
        <begin position="57"/>
        <end position="78"/>
    </location>
</feature>
<keyword evidence="3" id="KW-1133">Transmembrane helix</keyword>
<feature type="compositionally biased region" description="Gly residues" evidence="2">
    <location>
        <begin position="397"/>
        <end position="441"/>
    </location>
</feature>
<feature type="transmembrane region" description="Helical" evidence="3">
    <location>
        <begin position="147"/>
        <end position="164"/>
    </location>
</feature>
<feature type="coiled-coil region" evidence="1">
    <location>
        <begin position="171"/>
        <end position="198"/>
    </location>
</feature>
<feature type="region of interest" description="Disordered" evidence="2">
    <location>
        <begin position="470"/>
        <end position="490"/>
    </location>
</feature>